<evidence type="ECO:0000313" key="2">
    <source>
        <dbReference type="EMBL" id="QDU36156.1"/>
    </source>
</evidence>
<feature type="transmembrane region" description="Helical" evidence="1">
    <location>
        <begin position="20"/>
        <end position="40"/>
    </location>
</feature>
<evidence type="ECO:0000313" key="3">
    <source>
        <dbReference type="Proteomes" id="UP000320496"/>
    </source>
</evidence>
<keyword evidence="1" id="KW-0472">Membrane</keyword>
<organism evidence="2 3">
    <name type="scientific">Maioricimonas rarisocia</name>
    <dbReference type="NCBI Taxonomy" id="2528026"/>
    <lineage>
        <taxon>Bacteria</taxon>
        <taxon>Pseudomonadati</taxon>
        <taxon>Planctomycetota</taxon>
        <taxon>Planctomycetia</taxon>
        <taxon>Planctomycetales</taxon>
        <taxon>Planctomycetaceae</taxon>
        <taxon>Maioricimonas</taxon>
    </lineage>
</organism>
<sequence>METTDPPTEPSLPRPNARIGRYVVIGALVTVPIAWGVLAMTADARHAGREFVNALRDEKYERAFDLCSSILQAELGDAEELARRTNTAALPGWWLWTQSSVRGNEARLTSRVRTWWSRHGLSVQLTYEEDAWRVTRLSAGRGEERMTLEVK</sequence>
<evidence type="ECO:0000256" key="1">
    <source>
        <dbReference type="SAM" id="Phobius"/>
    </source>
</evidence>
<evidence type="ECO:0008006" key="4">
    <source>
        <dbReference type="Google" id="ProtNLM"/>
    </source>
</evidence>
<reference evidence="2 3" key="1">
    <citation type="submission" date="2019-02" db="EMBL/GenBank/DDBJ databases">
        <title>Deep-cultivation of Planctomycetes and their phenomic and genomic characterization uncovers novel biology.</title>
        <authorList>
            <person name="Wiegand S."/>
            <person name="Jogler M."/>
            <person name="Boedeker C."/>
            <person name="Pinto D."/>
            <person name="Vollmers J."/>
            <person name="Rivas-Marin E."/>
            <person name="Kohn T."/>
            <person name="Peeters S.H."/>
            <person name="Heuer A."/>
            <person name="Rast P."/>
            <person name="Oberbeckmann S."/>
            <person name="Bunk B."/>
            <person name="Jeske O."/>
            <person name="Meyerdierks A."/>
            <person name="Storesund J.E."/>
            <person name="Kallscheuer N."/>
            <person name="Luecker S."/>
            <person name="Lage O.M."/>
            <person name="Pohl T."/>
            <person name="Merkel B.J."/>
            <person name="Hornburger P."/>
            <person name="Mueller R.-W."/>
            <person name="Bruemmer F."/>
            <person name="Labrenz M."/>
            <person name="Spormann A.M."/>
            <person name="Op den Camp H."/>
            <person name="Overmann J."/>
            <person name="Amann R."/>
            <person name="Jetten M.S.M."/>
            <person name="Mascher T."/>
            <person name="Medema M.H."/>
            <person name="Devos D.P."/>
            <person name="Kaster A.-K."/>
            <person name="Ovreas L."/>
            <person name="Rohde M."/>
            <person name="Galperin M.Y."/>
            <person name="Jogler C."/>
        </authorList>
    </citation>
    <scope>NUCLEOTIDE SEQUENCE [LARGE SCALE GENOMIC DNA]</scope>
    <source>
        <strain evidence="2 3">Mal4</strain>
    </source>
</reference>
<keyword evidence="1" id="KW-1133">Transmembrane helix</keyword>
<dbReference type="OrthoDB" id="9994453at2"/>
<dbReference type="RefSeq" id="WP_145366850.1">
    <property type="nucleotide sequence ID" value="NZ_CP036275.1"/>
</dbReference>
<gene>
    <name evidence="2" type="ORF">Mal4_04390</name>
</gene>
<accession>A0A517Z0Z8</accession>
<dbReference type="Proteomes" id="UP000320496">
    <property type="component" value="Chromosome"/>
</dbReference>
<dbReference type="KEGG" id="mri:Mal4_04390"/>
<keyword evidence="1" id="KW-0812">Transmembrane</keyword>
<keyword evidence="3" id="KW-1185">Reference proteome</keyword>
<dbReference type="EMBL" id="CP036275">
    <property type="protein sequence ID" value="QDU36156.1"/>
    <property type="molecule type" value="Genomic_DNA"/>
</dbReference>
<dbReference type="AlphaFoldDB" id="A0A517Z0Z8"/>
<proteinExistence type="predicted"/>
<name>A0A517Z0Z8_9PLAN</name>
<protein>
    <recommendedName>
        <fullName evidence="4">DUF4878 domain-containing protein</fullName>
    </recommendedName>
</protein>